<evidence type="ECO:0000313" key="10">
    <source>
        <dbReference type="Proteomes" id="UP000443353"/>
    </source>
</evidence>
<dbReference type="GO" id="GO:0009246">
    <property type="term" value="P:enterobacterial common antigen biosynthetic process"/>
    <property type="evidence" value="ECO:0007669"/>
    <property type="project" value="TreeGrafter"/>
</dbReference>
<name>A0A7X3K9Q0_9BURK</name>
<keyword evidence="9" id="KW-0808">Transferase</keyword>
<evidence type="ECO:0000256" key="7">
    <source>
        <dbReference type="SAM" id="Phobius"/>
    </source>
</evidence>
<evidence type="ECO:0000256" key="6">
    <source>
        <dbReference type="ARBA" id="ARBA00023136"/>
    </source>
</evidence>
<evidence type="ECO:0000256" key="1">
    <source>
        <dbReference type="ARBA" id="ARBA00004651"/>
    </source>
</evidence>
<feature type="transmembrane region" description="Helical" evidence="7">
    <location>
        <begin position="368"/>
        <end position="388"/>
    </location>
</feature>
<feature type="transmembrane region" description="Helical" evidence="7">
    <location>
        <begin position="149"/>
        <end position="172"/>
    </location>
</feature>
<keyword evidence="6 7" id="KW-0472">Membrane</keyword>
<sequence>MGWTCNTVETGTSPGKGARNCAVEINISLANLSAVILPRRNCSRFFGKIVEKMPTTMMQKQQGSRPAATRIQSVDVFRVLAIAAVIALHTAPRAGLDAVGLRFDARTVCDQLERFAVPLFFMLSGYFWAGRCRDRAACRTAGVALARRILVLFAAWSAIYFLITVAAVGWAAATRPLPGLPTLLLQGTKAHLWFLPALALAALVTGALLARGRERTLLVLALALYAAGLAGKAYADTPIGFHTPVNMRNGPCFSLIMFVTGVRLQRLGPRPAWRRLGPALALGGLALQLAEVAWLHAHWGTNMAQDFVLGTYFYGLGMTMLALSDPAPLRCSRLAGLGPLVLGIYASHFLFVDLLAGPDAPLRAIPGWDIIVVALVFALSLALTGLLWRFAPTRRLVA</sequence>
<protein>
    <submittedName>
        <fullName evidence="9">Acyltransferase family protein</fullName>
    </submittedName>
</protein>
<feature type="transmembrane region" description="Helical" evidence="7">
    <location>
        <begin position="192"/>
        <end position="210"/>
    </location>
</feature>
<keyword evidence="5 7" id="KW-1133">Transmembrane helix</keyword>
<keyword evidence="10" id="KW-1185">Reference proteome</keyword>
<keyword evidence="3" id="KW-1003">Cell membrane</keyword>
<feature type="transmembrane region" description="Helical" evidence="7">
    <location>
        <begin position="335"/>
        <end position="356"/>
    </location>
</feature>
<evidence type="ECO:0000256" key="5">
    <source>
        <dbReference type="ARBA" id="ARBA00022989"/>
    </source>
</evidence>
<proteinExistence type="inferred from homology"/>
<evidence type="ECO:0000259" key="8">
    <source>
        <dbReference type="Pfam" id="PF01757"/>
    </source>
</evidence>
<accession>A0A7X3K9Q0</accession>
<dbReference type="GO" id="GO:0005886">
    <property type="term" value="C:plasma membrane"/>
    <property type="evidence" value="ECO:0007669"/>
    <property type="project" value="UniProtKB-SubCell"/>
</dbReference>
<dbReference type="EMBL" id="WSES01000006">
    <property type="protein sequence ID" value="MVW62251.1"/>
    <property type="molecule type" value="Genomic_DNA"/>
</dbReference>
<gene>
    <name evidence="9" type="ORF">GPY61_20145</name>
</gene>
<dbReference type="InterPro" id="IPR002656">
    <property type="entry name" value="Acyl_transf_3_dom"/>
</dbReference>
<keyword evidence="9" id="KW-0012">Acyltransferase</keyword>
<evidence type="ECO:0000256" key="3">
    <source>
        <dbReference type="ARBA" id="ARBA00022475"/>
    </source>
</evidence>
<evidence type="ECO:0000256" key="4">
    <source>
        <dbReference type="ARBA" id="ARBA00022692"/>
    </source>
</evidence>
<feature type="domain" description="Acyltransferase 3" evidence="8">
    <location>
        <begin position="72"/>
        <end position="383"/>
    </location>
</feature>
<dbReference type="PANTHER" id="PTHR40074">
    <property type="entry name" value="O-ACETYLTRANSFERASE WECH"/>
    <property type="match status" value="1"/>
</dbReference>
<evidence type="ECO:0000313" key="9">
    <source>
        <dbReference type="EMBL" id="MVW62251.1"/>
    </source>
</evidence>
<organism evidence="9 10">
    <name type="scientific">Massilia cellulosiltytica</name>
    <dbReference type="NCBI Taxonomy" id="2683234"/>
    <lineage>
        <taxon>Bacteria</taxon>
        <taxon>Pseudomonadati</taxon>
        <taxon>Pseudomonadota</taxon>
        <taxon>Betaproteobacteria</taxon>
        <taxon>Burkholderiales</taxon>
        <taxon>Oxalobacteraceae</taxon>
        <taxon>Telluria group</taxon>
        <taxon>Massilia</taxon>
    </lineage>
</organism>
<dbReference type="GO" id="GO:0016413">
    <property type="term" value="F:O-acetyltransferase activity"/>
    <property type="evidence" value="ECO:0007669"/>
    <property type="project" value="TreeGrafter"/>
</dbReference>
<dbReference type="Pfam" id="PF01757">
    <property type="entry name" value="Acyl_transf_3"/>
    <property type="match status" value="1"/>
</dbReference>
<feature type="transmembrane region" description="Helical" evidence="7">
    <location>
        <begin position="217"/>
        <end position="235"/>
    </location>
</feature>
<comment type="caution">
    <text evidence="9">The sequence shown here is derived from an EMBL/GenBank/DDBJ whole genome shotgun (WGS) entry which is preliminary data.</text>
</comment>
<feature type="transmembrane region" description="Helical" evidence="7">
    <location>
        <begin position="75"/>
        <end position="92"/>
    </location>
</feature>
<comment type="subcellular location">
    <subcellularLocation>
        <location evidence="1">Cell membrane</location>
        <topology evidence="1">Multi-pass membrane protein</topology>
    </subcellularLocation>
</comment>
<keyword evidence="4 7" id="KW-0812">Transmembrane</keyword>
<feature type="transmembrane region" description="Helical" evidence="7">
    <location>
        <begin position="112"/>
        <end position="129"/>
    </location>
</feature>
<comment type="similarity">
    <text evidence="2">Belongs to the acyltransferase 3 family.</text>
</comment>
<evidence type="ECO:0000256" key="2">
    <source>
        <dbReference type="ARBA" id="ARBA00007400"/>
    </source>
</evidence>
<reference evidence="9 10" key="1">
    <citation type="submission" date="2019-12" db="EMBL/GenBank/DDBJ databases">
        <authorList>
            <person name="Li C."/>
            <person name="Zhao J."/>
        </authorList>
    </citation>
    <scope>NUCLEOTIDE SEQUENCE [LARGE SCALE GENOMIC DNA]</scope>
    <source>
        <strain evidence="9 10">NEAU-DD11</strain>
    </source>
</reference>
<dbReference type="Proteomes" id="UP000443353">
    <property type="component" value="Unassembled WGS sequence"/>
</dbReference>
<dbReference type="AlphaFoldDB" id="A0A7X3K9Q0"/>
<dbReference type="PANTHER" id="PTHR40074:SF2">
    <property type="entry name" value="O-ACETYLTRANSFERASE WECH"/>
    <property type="match status" value="1"/>
</dbReference>
<feature type="transmembrane region" description="Helical" evidence="7">
    <location>
        <begin position="303"/>
        <end position="323"/>
    </location>
</feature>